<feature type="transmembrane region" description="Helical" evidence="1">
    <location>
        <begin position="98"/>
        <end position="119"/>
    </location>
</feature>
<protein>
    <submittedName>
        <fullName evidence="2">Uncharacterized protein</fullName>
    </submittedName>
</protein>
<feature type="transmembrane region" description="Helical" evidence="1">
    <location>
        <begin position="34"/>
        <end position="60"/>
    </location>
</feature>
<dbReference type="KEGG" id="pdh:B9T62_11265"/>
<proteinExistence type="predicted"/>
<sequence>MWVREDKDMSFDHSESAIQRVSQRYYQANHTRNWVLACAVILTKVLITAACTTFYSYLKLSKNQELKEMGSIFNYLVFNVMKENMGYGAYIYPVTSLLVYSGAVFLLCGTVPSLIYHLISRESVIEQLRQAD</sequence>
<dbReference type="Proteomes" id="UP000249890">
    <property type="component" value="Chromosome"/>
</dbReference>
<keyword evidence="3" id="KW-1185">Reference proteome</keyword>
<keyword evidence="1" id="KW-0472">Membrane</keyword>
<dbReference type="EMBL" id="CP021780">
    <property type="protein sequence ID" value="ASA21315.1"/>
    <property type="molecule type" value="Genomic_DNA"/>
</dbReference>
<evidence type="ECO:0000313" key="2">
    <source>
        <dbReference type="EMBL" id="ASA21315.1"/>
    </source>
</evidence>
<keyword evidence="1" id="KW-1133">Transmembrane helix</keyword>
<reference evidence="2 3" key="1">
    <citation type="submission" date="2017-06" db="EMBL/GenBank/DDBJ databases">
        <title>Complete genome sequence of Paenibacillus donghaensis KCTC 13049T isolated from East Sea sediment, South Korea.</title>
        <authorList>
            <person name="Jung B.K."/>
            <person name="Hong S.-J."/>
            <person name="Shin J.-H."/>
        </authorList>
    </citation>
    <scope>NUCLEOTIDE SEQUENCE [LARGE SCALE GENOMIC DNA]</scope>
    <source>
        <strain evidence="2 3">KCTC 13049</strain>
    </source>
</reference>
<evidence type="ECO:0000256" key="1">
    <source>
        <dbReference type="SAM" id="Phobius"/>
    </source>
</evidence>
<name>A0A2Z2KC77_9BACL</name>
<evidence type="ECO:0000313" key="3">
    <source>
        <dbReference type="Proteomes" id="UP000249890"/>
    </source>
</evidence>
<accession>A0A2Z2KC77</accession>
<dbReference type="AlphaFoldDB" id="A0A2Z2KC77"/>
<organism evidence="2 3">
    <name type="scientific">Paenibacillus donghaensis</name>
    <dbReference type="NCBI Taxonomy" id="414771"/>
    <lineage>
        <taxon>Bacteria</taxon>
        <taxon>Bacillati</taxon>
        <taxon>Bacillota</taxon>
        <taxon>Bacilli</taxon>
        <taxon>Bacillales</taxon>
        <taxon>Paenibacillaceae</taxon>
        <taxon>Paenibacillus</taxon>
    </lineage>
</organism>
<gene>
    <name evidence="2" type="ORF">B9T62_11265</name>
</gene>
<keyword evidence="1" id="KW-0812">Transmembrane</keyword>